<sequence>MIRKLTFIAMLIVVNFGYSQSKFDQYSLEAGYGMAASGDPSISGFTHFDAGFRYMVDEYWGIKFDFGLDQFRTGSNPELGTDYKRFSVQGVYNLGRTLDLPNMTNGYINALAHGGLGYSSLKSINRNGVDNIGNVIIGITPQVYISDNFAFMMDASFILNFTQHYNFAGEYPDGSPTDNAFTGKMFNLSFGLTYYFGRNSSDVDWR</sequence>
<evidence type="ECO:0000313" key="1">
    <source>
        <dbReference type="EMBL" id="GGB72515.1"/>
    </source>
</evidence>
<reference evidence="2" key="1">
    <citation type="journal article" date="2019" name="Int. J. Syst. Evol. Microbiol.">
        <title>The Global Catalogue of Microorganisms (GCM) 10K type strain sequencing project: providing services to taxonomists for standard genome sequencing and annotation.</title>
        <authorList>
            <consortium name="The Broad Institute Genomics Platform"/>
            <consortium name="The Broad Institute Genome Sequencing Center for Infectious Disease"/>
            <person name="Wu L."/>
            <person name="Ma J."/>
        </authorList>
    </citation>
    <scope>NUCLEOTIDE SEQUENCE [LARGE SCALE GENOMIC DNA]</scope>
    <source>
        <strain evidence="2">CGMCC 1.15461</strain>
    </source>
</reference>
<name>A0ABQ1JM39_9FLAO</name>
<evidence type="ECO:0008006" key="3">
    <source>
        <dbReference type="Google" id="ProtNLM"/>
    </source>
</evidence>
<accession>A0ABQ1JM39</accession>
<dbReference type="EMBL" id="BMJE01000002">
    <property type="protein sequence ID" value="GGB72515.1"/>
    <property type="molecule type" value="Genomic_DNA"/>
</dbReference>
<organism evidence="1 2">
    <name type="scientific">Flavobacterium suaedae</name>
    <dbReference type="NCBI Taxonomy" id="1767027"/>
    <lineage>
        <taxon>Bacteria</taxon>
        <taxon>Pseudomonadati</taxon>
        <taxon>Bacteroidota</taxon>
        <taxon>Flavobacteriia</taxon>
        <taxon>Flavobacteriales</taxon>
        <taxon>Flavobacteriaceae</taxon>
        <taxon>Flavobacterium</taxon>
    </lineage>
</organism>
<dbReference type="RefSeq" id="WP_188620198.1">
    <property type="nucleotide sequence ID" value="NZ_BMJE01000002.1"/>
</dbReference>
<protein>
    <recommendedName>
        <fullName evidence="3">Outer membrane protein beta-barrel domain-containing protein</fullName>
    </recommendedName>
</protein>
<dbReference type="Proteomes" id="UP000615760">
    <property type="component" value="Unassembled WGS sequence"/>
</dbReference>
<proteinExistence type="predicted"/>
<gene>
    <name evidence="1" type="ORF">GCM10007424_10570</name>
</gene>
<keyword evidence="2" id="KW-1185">Reference proteome</keyword>
<comment type="caution">
    <text evidence="1">The sequence shown here is derived from an EMBL/GenBank/DDBJ whole genome shotgun (WGS) entry which is preliminary data.</text>
</comment>
<evidence type="ECO:0000313" key="2">
    <source>
        <dbReference type="Proteomes" id="UP000615760"/>
    </source>
</evidence>